<comment type="caution">
    <text evidence="8">The sequence shown here is derived from an EMBL/GenBank/DDBJ whole genome shotgun (WGS) entry which is preliminary data.</text>
</comment>
<dbReference type="RefSeq" id="WP_387395374.1">
    <property type="nucleotide sequence ID" value="NZ_JBIAMT010000003.1"/>
</dbReference>
<keyword evidence="2 6" id="KW-0812">Transmembrane</keyword>
<gene>
    <name evidence="8" type="ORF">ACFYU5_17535</name>
</gene>
<feature type="transmembrane region" description="Helical" evidence="6">
    <location>
        <begin position="32"/>
        <end position="52"/>
    </location>
</feature>
<comment type="subcellular location">
    <subcellularLocation>
        <location evidence="1">Membrane</location>
        <topology evidence="1">Multi-pass membrane protein</topology>
    </subcellularLocation>
</comment>
<dbReference type="Proteomes" id="UP001601442">
    <property type="component" value="Unassembled WGS sequence"/>
</dbReference>
<protein>
    <submittedName>
        <fullName evidence="8">RDD family protein</fullName>
    </submittedName>
</protein>
<evidence type="ECO:0000313" key="8">
    <source>
        <dbReference type="EMBL" id="MFF0498215.1"/>
    </source>
</evidence>
<keyword evidence="3 6" id="KW-1133">Transmembrane helix</keyword>
<feature type="transmembrane region" description="Helical" evidence="6">
    <location>
        <begin position="72"/>
        <end position="91"/>
    </location>
</feature>
<name>A0ABW6P4E8_9NOCA</name>
<dbReference type="InterPro" id="IPR010432">
    <property type="entry name" value="RDD"/>
</dbReference>
<evidence type="ECO:0000313" key="9">
    <source>
        <dbReference type="Proteomes" id="UP001601442"/>
    </source>
</evidence>
<evidence type="ECO:0000256" key="6">
    <source>
        <dbReference type="SAM" id="Phobius"/>
    </source>
</evidence>
<feature type="domain" description="RDD" evidence="7">
    <location>
        <begin position="250"/>
        <end position="349"/>
    </location>
</feature>
<dbReference type="EMBL" id="JBIAMT010000003">
    <property type="protein sequence ID" value="MFF0498215.1"/>
    <property type="molecule type" value="Genomic_DNA"/>
</dbReference>
<evidence type="ECO:0000256" key="3">
    <source>
        <dbReference type="ARBA" id="ARBA00022989"/>
    </source>
</evidence>
<accession>A0ABW6P4E8</accession>
<feature type="region of interest" description="Disordered" evidence="5">
    <location>
        <begin position="222"/>
        <end position="241"/>
    </location>
</feature>
<organism evidence="8 9">
    <name type="scientific">Nocardia aobensis</name>
    <dbReference type="NCBI Taxonomy" id="257277"/>
    <lineage>
        <taxon>Bacteria</taxon>
        <taxon>Bacillati</taxon>
        <taxon>Actinomycetota</taxon>
        <taxon>Actinomycetes</taxon>
        <taxon>Mycobacteriales</taxon>
        <taxon>Nocardiaceae</taxon>
        <taxon>Nocardia</taxon>
    </lineage>
</organism>
<dbReference type="Pfam" id="PF06271">
    <property type="entry name" value="RDD"/>
    <property type="match status" value="1"/>
</dbReference>
<reference evidence="8 9" key="1">
    <citation type="submission" date="2024-10" db="EMBL/GenBank/DDBJ databases">
        <title>The Natural Products Discovery Center: Release of the First 8490 Sequenced Strains for Exploring Actinobacteria Biosynthetic Diversity.</title>
        <authorList>
            <person name="Kalkreuter E."/>
            <person name="Kautsar S.A."/>
            <person name="Yang D."/>
            <person name="Bader C.D."/>
            <person name="Teijaro C.N."/>
            <person name="Fluegel L."/>
            <person name="Davis C.M."/>
            <person name="Simpson J.R."/>
            <person name="Lauterbach L."/>
            <person name="Steele A.D."/>
            <person name="Gui C."/>
            <person name="Meng S."/>
            <person name="Li G."/>
            <person name="Viehrig K."/>
            <person name="Ye F."/>
            <person name="Su P."/>
            <person name="Kiefer A.F."/>
            <person name="Nichols A."/>
            <person name="Cepeda A.J."/>
            <person name="Yan W."/>
            <person name="Fan B."/>
            <person name="Jiang Y."/>
            <person name="Adhikari A."/>
            <person name="Zheng C.-J."/>
            <person name="Schuster L."/>
            <person name="Cowan T.M."/>
            <person name="Smanski M.J."/>
            <person name="Chevrette M.G."/>
            <person name="De Carvalho L.P.S."/>
            <person name="Shen B."/>
        </authorList>
    </citation>
    <scope>NUCLEOTIDE SEQUENCE [LARGE SCALE GENOMIC DNA]</scope>
    <source>
        <strain evidence="8 9">NPDC004119</strain>
    </source>
</reference>
<sequence>MESPPEQVSMQQQSSPAIEWPATRACLRRNWFFRWPLLLIGLACGALCLLLINEFDRPGIHGAERIGRLLISPAAAIFTICTILGGTFVWIGHRRRRSVARHAWTRWKVQYIRAGRNEWVTLLDPHRNPVSTLILSTWPKDVGKLFDHNTPEIWFAGDPKRYGVVSRPGGEDLRYAYCSRTRQPPRFTFTDRPEGPRSGPEHSSTPGSAGYQLSHENGTVVMKSPTAEPTPPPIRYGSLKDSGYPSPRKLRRTCAFIVDFTLHLLSGIAIALLVAPGLSPEVLRAHDIQQIEFNPFIALGCWLAASFVDRVVIQSIVHTTIGKAIFGLVAIQPDTDRYPTFGRLLATWLFHAYLPLAILGDGIGPDDDENYFMTAVQWRDVRERNRVAGHRPEQR</sequence>
<evidence type="ECO:0000259" key="7">
    <source>
        <dbReference type="Pfam" id="PF06271"/>
    </source>
</evidence>
<evidence type="ECO:0000256" key="2">
    <source>
        <dbReference type="ARBA" id="ARBA00022692"/>
    </source>
</evidence>
<evidence type="ECO:0000256" key="1">
    <source>
        <dbReference type="ARBA" id="ARBA00004141"/>
    </source>
</evidence>
<evidence type="ECO:0000256" key="4">
    <source>
        <dbReference type="ARBA" id="ARBA00023136"/>
    </source>
</evidence>
<keyword evidence="4 6" id="KW-0472">Membrane</keyword>
<proteinExistence type="predicted"/>
<keyword evidence="9" id="KW-1185">Reference proteome</keyword>
<feature type="transmembrane region" description="Helical" evidence="6">
    <location>
        <begin position="254"/>
        <end position="275"/>
    </location>
</feature>
<feature type="region of interest" description="Disordered" evidence="5">
    <location>
        <begin position="184"/>
        <end position="213"/>
    </location>
</feature>
<evidence type="ECO:0000256" key="5">
    <source>
        <dbReference type="SAM" id="MobiDB-lite"/>
    </source>
</evidence>
<feature type="transmembrane region" description="Helical" evidence="6">
    <location>
        <begin position="295"/>
        <end position="313"/>
    </location>
</feature>